<reference evidence="1" key="1">
    <citation type="submission" date="2021-04" db="EMBL/GenBank/DDBJ databases">
        <title>Genomic characterization of endocarditis-associated Neisseria elongata subsp. nitroreducens.</title>
        <authorList>
            <person name="Schorner M."/>
            <person name="Passarelli-Araujo H."/>
            <person name="Scheffer M."/>
            <person name="Barazzetti F."/>
            <person name="Martins J."/>
            <person name="Machado H."/>
            <person name="Palmeiro J."/>
            <person name="Bazzo M."/>
        </authorList>
    </citation>
    <scope>NUCLEOTIDE SEQUENCE</scope>
    <source>
        <strain evidence="1">Nel_M001</strain>
    </source>
</reference>
<name>A0A9X1CQ50_NEIEL</name>
<dbReference type="Proteomes" id="UP000708805">
    <property type="component" value="Unassembled WGS sequence"/>
</dbReference>
<comment type="caution">
    <text evidence="1">The sequence shown here is derived from an EMBL/GenBank/DDBJ whole genome shotgun (WGS) entry which is preliminary data.</text>
</comment>
<gene>
    <name evidence="1" type="ORF">J8641_06120</name>
</gene>
<evidence type="ECO:0000313" key="1">
    <source>
        <dbReference type="EMBL" id="MBS9340395.1"/>
    </source>
</evidence>
<organism evidence="1 2">
    <name type="scientific">Neisseria elongata subsp. nitroreducens</name>
    <dbReference type="NCBI Taxonomy" id="90367"/>
    <lineage>
        <taxon>Bacteria</taxon>
        <taxon>Pseudomonadati</taxon>
        <taxon>Pseudomonadota</taxon>
        <taxon>Betaproteobacteria</taxon>
        <taxon>Neisseriales</taxon>
        <taxon>Neisseriaceae</taxon>
        <taxon>Neisseria</taxon>
    </lineage>
</organism>
<dbReference type="RefSeq" id="WP_214037719.1">
    <property type="nucleotide sequence ID" value="NZ_JAGJWT010000004.1"/>
</dbReference>
<dbReference type="EMBL" id="JAGJWT010000004">
    <property type="protein sequence ID" value="MBS9340395.1"/>
    <property type="molecule type" value="Genomic_DNA"/>
</dbReference>
<sequence length="105" mass="11470">MFLSADVSELVRSANSLLVVWFAPSDSATAAGKIHSGLPAVPLWRQEAFYSVQVTESGNLTEKSDWQTLDVAGAGGFSIKAWFVYISQFVTLHFPIKTTVKGKYV</sequence>
<evidence type="ECO:0000313" key="2">
    <source>
        <dbReference type="Proteomes" id="UP000708805"/>
    </source>
</evidence>
<protein>
    <submittedName>
        <fullName evidence="1">Uncharacterized protein</fullName>
    </submittedName>
</protein>
<proteinExistence type="predicted"/>
<accession>A0A9X1CQ50</accession>
<dbReference type="AlphaFoldDB" id="A0A9X1CQ50"/>